<evidence type="ECO:0000256" key="1">
    <source>
        <dbReference type="SAM" id="SignalP"/>
    </source>
</evidence>
<evidence type="ECO:0000313" key="2">
    <source>
        <dbReference type="EMBL" id="XBO71928.1"/>
    </source>
</evidence>
<organism evidence="2">
    <name type="scientific">Halomonas sp. RT37</name>
    <dbReference type="NCBI Taxonomy" id="2950872"/>
    <lineage>
        <taxon>Bacteria</taxon>
        <taxon>Pseudomonadati</taxon>
        <taxon>Pseudomonadota</taxon>
        <taxon>Gammaproteobacteria</taxon>
        <taxon>Oceanospirillales</taxon>
        <taxon>Halomonadaceae</taxon>
        <taxon>Halomonas</taxon>
    </lineage>
</organism>
<gene>
    <name evidence="2" type="ORF">NFG58_04245</name>
</gene>
<sequence>MKTFEKAPLALAISALLVAPAALADNSFDTDSYMDSDVNNRYDVHIKNDSHTYKRLGALGGALVTDDNYSGATVDSKQFSDNNYATQDLTTNDATLGGNALQGAAGNIGANVAAGDNNQQANDAALSSSDAATVFGQAASFSFQSTSNNMTGITGSPNTALMGGNALRNASGNIGVNVAAGIGNAQHNSLAAAVNTASGSADATTGGVQASYNNSTTTAGQVVTLESGSEFSAGVVLGGGYIGGGVGSYEGNWEQTNDVYPEIWQGGDSHPGGESLWGHADFDDQGPDGNDGRFEGEEGGSLGFVEAGLIGLAGTASGSSNSFNEVLVYQENTATLGGNALRGATGNIGVNIASGTGNMQRNSLSIASSMGGAATGGGAGEAQ</sequence>
<feature type="chain" id="PRO_5043548997" description="Adhesin" evidence="1">
    <location>
        <begin position="25"/>
        <end position="383"/>
    </location>
</feature>
<feature type="signal peptide" evidence="1">
    <location>
        <begin position="1"/>
        <end position="24"/>
    </location>
</feature>
<dbReference type="RefSeq" id="WP_108131379.1">
    <property type="nucleotide sequence ID" value="NZ_CP098827.1"/>
</dbReference>
<protein>
    <recommendedName>
        <fullName evidence="3">Adhesin</fullName>
    </recommendedName>
</protein>
<dbReference type="EMBL" id="CP098827">
    <property type="protein sequence ID" value="XBO71928.1"/>
    <property type="molecule type" value="Genomic_DNA"/>
</dbReference>
<proteinExistence type="predicted"/>
<accession>A0AAU7KLH6</accession>
<keyword evidence="1" id="KW-0732">Signal</keyword>
<name>A0AAU7KLH6_9GAMM</name>
<reference evidence="2" key="1">
    <citation type="submission" date="2022-06" db="EMBL/GenBank/DDBJ databases">
        <title>A novel DMS-producing enzyme.</title>
        <authorList>
            <person name="Zhang Y."/>
        </authorList>
    </citation>
    <scope>NUCLEOTIDE SEQUENCE</scope>
    <source>
        <strain evidence="2">RT37</strain>
    </source>
</reference>
<dbReference type="AlphaFoldDB" id="A0AAU7KLH6"/>
<evidence type="ECO:0008006" key="3">
    <source>
        <dbReference type="Google" id="ProtNLM"/>
    </source>
</evidence>